<dbReference type="EMBL" id="CAJVPT010001759">
    <property type="protein sequence ID" value="CAG8468447.1"/>
    <property type="molecule type" value="Genomic_DNA"/>
</dbReference>
<protein>
    <submittedName>
        <fullName evidence="1">5562_t:CDS:1</fullName>
    </submittedName>
</protein>
<comment type="caution">
    <text evidence="1">The sequence shown here is derived from an EMBL/GenBank/DDBJ whole genome shotgun (WGS) entry which is preliminary data.</text>
</comment>
<sequence>MCTPNEFASSAKYTMNDSIVNYFPTSVVHTPNYTLNEHILNAQNEFTAPVQNTQYGYTPPMDFTSNEPIIYNTTMNEPGPILNARNEFIAPVEKTPYGYTPHMDFTSNEPILYNTTMNEPEPILNAQNEFITPVENTLNGFTPLMDFTSNEPILYNTTMNEPVPSIYYAHDELALLSTSHDSNSTIYEHELINECSENAQNSFTLYNIYDETTLNGFSRSNLNCFSTIAFNFPQASPVVTSSDFTQSAPYDSRLAPTEFDPQ</sequence>
<proteinExistence type="predicted"/>
<accession>A0ACA9KEC7</accession>
<organism evidence="1 2">
    <name type="scientific">Acaulospora colombiana</name>
    <dbReference type="NCBI Taxonomy" id="27376"/>
    <lineage>
        <taxon>Eukaryota</taxon>
        <taxon>Fungi</taxon>
        <taxon>Fungi incertae sedis</taxon>
        <taxon>Mucoromycota</taxon>
        <taxon>Glomeromycotina</taxon>
        <taxon>Glomeromycetes</taxon>
        <taxon>Diversisporales</taxon>
        <taxon>Acaulosporaceae</taxon>
        <taxon>Acaulospora</taxon>
    </lineage>
</organism>
<dbReference type="Proteomes" id="UP000789525">
    <property type="component" value="Unassembled WGS sequence"/>
</dbReference>
<evidence type="ECO:0000313" key="1">
    <source>
        <dbReference type="EMBL" id="CAG8468447.1"/>
    </source>
</evidence>
<evidence type="ECO:0000313" key="2">
    <source>
        <dbReference type="Proteomes" id="UP000789525"/>
    </source>
</evidence>
<gene>
    <name evidence="1" type="ORF">ACOLOM_LOCUS1483</name>
</gene>
<reference evidence="1" key="1">
    <citation type="submission" date="2021-06" db="EMBL/GenBank/DDBJ databases">
        <authorList>
            <person name="Kallberg Y."/>
            <person name="Tangrot J."/>
            <person name="Rosling A."/>
        </authorList>
    </citation>
    <scope>NUCLEOTIDE SEQUENCE</scope>
    <source>
        <strain evidence="1">CL356</strain>
    </source>
</reference>
<name>A0ACA9KEC7_9GLOM</name>
<keyword evidence="2" id="KW-1185">Reference proteome</keyword>